<evidence type="ECO:0000313" key="2">
    <source>
        <dbReference type="EMBL" id="GAA0413155.1"/>
    </source>
</evidence>
<name>A0ABP3IP97_9ACTN</name>
<dbReference type="EMBL" id="BAAABX010000044">
    <property type="protein sequence ID" value="GAA0413155.1"/>
    <property type="molecule type" value="Genomic_DNA"/>
</dbReference>
<keyword evidence="3" id="KW-1185">Reference proteome</keyword>
<sequence>MVRRFRVSADSRGPEGGGDGALRPLEASPSRNTRTRRRSSEGAAPGQPALNITDCGGLPKMAFCPGPRLSTDDWQEASR</sequence>
<accession>A0ABP3IP97</accession>
<evidence type="ECO:0000256" key="1">
    <source>
        <dbReference type="SAM" id="MobiDB-lite"/>
    </source>
</evidence>
<organism evidence="2 3">
    <name type="scientific">Streptomyces luteireticuli</name>
    <dbReference type="NCBI Taxonomy" id="173858"/>
    <lineage>
        <taxon>Bacteria</taxon>
        <taxon>Bacillati</taxon>
        <taxon>Actinomycetota</taxon>
        <taxon>Actinomycetes</taxon>
        <taxon>Kitasatosporales</taxon>
        <taxon>Streptomycetaceae</taxon>
        <taxon>Streptomyces</taxon>
    </lineage>
</organism>
<evidence type="ECO:0000313" key="3">
    <source>
        <dbReference type="Proteomes" id="UP001500879"/>
    </source>
</evidence>
<proteinExistence type="predicted"/>
<protein>
    <submittedName>
        <fullName evidence="2">Uncharacterized protein</fullName>
    </submittedName>
</protein>
<reference evidence="3" key="1">
    <citation type="journal article" date="2019" name="Int. J. Syst. Evol. Microbiol.">
        <title>The Global Catalogue of Microorganisms (GCM) 10K type strain sequencing project: providing services to taxonomists for standard genome sequencing and annotation.</title>
        <authorList>
            <consortium name="The Broad Institute Genomics Platform"/>
            <consortium name="The Broad Institute Genome Sequencing Center for Infectious Disease"/>
            <person name="Wu L."/>
            <person name="Ma J."/>
        </authorList>
    </citation>
    <scope>NUCLEOTIDE SEQUENCE [LARGE SCALE GENOMIC DNA]</scope>
    <source>
        <strain evidence="3">JCM 4788</strain>
    </source>
</reference>
<dbReference type="Proteomes" id="UP001500879">
    <property type="component" value="Unassembled WGS sequence"/>
</dbReference>
<feature type="region of interest" description="Disordered" evidence="1">
    <location>
        <begin position="1"/>
        <end position="79"/>
    </location>
</feature>
<comment type="caution">
    <text evidence="2">The sequence shown here is derived from an EMBL/GenBank/DDBJ whole genome shotgun (WGS) entry which is preliminary data.</text>
</comment>
<gene>
    <name evidence="2" type="ORF">GCM10010357_37880</name>
</gene>